<dbReference type="eggNOG" id="ENOG502SPIC">
    <property type="taxonomic scope" value="Eukaryota"/>
</dbReference>
<evidence type="ECO:0000259" key="17">
    <source>
        <dbReference type="PROSITE" id="PS50835"/>
    </source>
</evidence>
<dbReference type="jPOST" id="A0A0D9RFQ4"/>
<keyword evidence="5 16" id="KW-1133">Transmembrane helix</keyword>
<protein>
    <recommendedName>
        <fullName evidence="13">Trem-like transcript 2 protein</fullName>
    </recommendedName>
    <alternativeName>
        <fullName evidence="14">Triggering receptor expressed on myeloid cells-like protein 2</fullName>
    </alternativeName>
</protein>
<dbReference type="Bgee" id="ENSCSAG00000011246">
    <property type="expression patterns" value="Expressed in blood and 1 other cell type or tissue"/>
</dbReference>
<dbReference type="InterPro" id="IPR013783">
    <property type="entry name" value="Ig-like_fold"/>
</dbReference>
<evidence type="ECO:0000256" key="8">
    <source>
        <dbReference type="ARBA" id="ARBA00023170"/>
    </source>
</evidence>
<keyword evidence="10" id="KW-0393">Immunoglobulin domain</keyword>
<reference evidence="18" key="2">
    <citation type="submission" date="2025-08" db="UniProtKB">
        <authorList>
            <consortium name="Ensembl"/>
        </authorList>
    </citation>
    <scope>IDENTIFICATION</scope>
</reference>
<dbReference type="FunFam" id="2.60.40.10:FF:001672">
    <property type="entry name" value="Triggering receptor expressed on myeloid cells like 2"/>
    <property type="match status" value="1"/>
</dbReference>
<evidence type="ECO:0000313" key="18">
    <source>
        <dbReference type="Ensembl" id="ENSCSAP00000007443.1"/>
    </source>
</evidence>
<organism evidence="18 19">
    <name type="scientific">Chlorocebus sabaeus</name>
    <name type="common">Green monkey</name>
    <name type="synonym">Simia sabaea</name>
    <dbReference type="NCBI Taxonomy" id="60711"/>
    <lineage>
        <taxon>Eukaryota</taxon>
        <taxon>Metazoa</taxon>
        <taxon>Chordata</taxon>
        <taxon>Craniata</taxon>
        <taxon>Vertebrata</taxon>
        <taxon>Euteleostomi</taxon>
        <taxon>Mammalia</taxon>
        <taxon>Eutheria</taxon>
        <taxon>Euarchontoglires</taxon>
        <taxon>Primates</taxon>
        <taxon>Haplorrhini</taxon>
        <taxon>Catarrhini</taxon>
        <taxon>Cercopithecidae</taxon>
        <taxon>Cercopithecinae</taxon>
        <taxon>Chlorocebus</taxon>
    </lineage>
</organism>
<dbReference type="Gene3D" id="2.60.40.10">
    <property type="entry name" value="Immunoglobulins"/>
    <property type="match status" value="1"/>
</dbReference>
<name>A0A0D9RFQ4_CHLSB</name>
<dbReference type="Ensembl" id="ENSCSAT00000009322.1">
    <property type="protein sequence ID" value="ENSCSAP00000007443.1"/>
    <property type="gene ID" value="ENSCSAG00000011246.1"/>
</dbReference>
<evidence type="ECO:0000256" key="10">
    <source>
        <dbReference type="ARBA" id="ARBA00023319"/>
    </source>
</evidence>
<keyword evidence="2" id="KW-1003">Cell membrane</keyword>
<proteinExistence type="predicted"/>
<evidence type="ECO:0000256" key="12">
    <source>
        <dbReference type="ARBA" id="ARBA00066031"/>
    </source>
</evidence>
<feature type="compositionally biased region" description="Polar residues" evidence="15">
    <location>
        <begin position="289"/>
        <end position="303"/>
    </location>
</feature>
<evidence type="ECO:0000256" key="14">
    <source>
        <dbReference type="ARBA" id="ARBA00082751"/>
    </source>
</evidence>
<comment type="subcellular location">
    <subcellularLocation>
        <location evidence="1">Cell membrane</location>
        <topology evidence="1">Single-pass type I membrane protein</topology>
    </subcellularLocation>
</comment>
<accession>A0A0D9RFQ4</accession>
<dbReference type="AlphaFoldDB" id="A0A0D9RFQ4"/>
<dbReference type="InterPro" id="IPR052314">
    <property type="entry name" value="Immune_rcpt_domain"/>
</dbReference>
<dbReference type="PANTHER" id="PTHR16423">
    <property type="entry name" value="TREM-LIKE TRANSCRIPT PROTEIN"/>
    <property type="match status" value="1"/>
</dbReference>
<keyword evidence="3 16" id="KW-0812">Transmembrane</keyword>
<keyword evidence="19" id="KW-1185">Reference proteome</keyword>
<reference evidence="18" key="3">
    <citation type="submission" date="2025-09" db="UniProtKB">
        <authorList>
            <consortium name="Ensembl"/>
        </authorList>
    </citation>
    <scope>IDENTIFICATION</scope>
</reference>
<dbReference type="GO" id="GO:0042110">
    <property type="term" value="P:T cell activation"/>
    <property type="evidence" value="ECO:0007669"/>
    <property type="project" value="Ensembl"/>
</dbReference>
<keyword evidence="9" id="KW-0325">Glycoprotein</keyword>
<comment type="function">
    <text evidence="11">Cell surface receptor that may play a role in the innate and adaptive immune response. Acts as a counter-receptor for CD276 and interaction with CD276 on T-cells enhances T-cell activation.</text>
</comment>
<dbReference type="PANTHER" id="PTHR16423:SF3">
    <property type="entry name" value="TREM-LIKE TRANSCRIPT 2 PROTEIN"/>
    <property type="match status" value="1"/>
</dbReference>
<dbReference type="GO" id="GO:0009986">
    <property type="term" value="C:cell surface"/>
    <property type="evidence" value="ECO:0007669"/>
    <property type="project" value="Ensembl"/>
</dbReference>
<dbReference type="OMA" id="YPLMGFQ"/>
<dbReference type="GO" id="GO:0005886">
    <property type="term" value="C:plasma membrane"/>
    <property type="evidence" value="ECO:0007669"/>
    <property type="project" value="UniProtKB-SubCell"/>
</dbReference>
<keyword evidence="7" id="KW-1015">Disulfide bond</keyword>
<dbReference type="SUPFAM" id="SSF48726">
    <property type="entry name" value="Immunoglobulin"/>
    <property type="match status" value="1"/>
</dbReference>
<evidence type="ECO:0000313" key="19">
    <source>
        <dbReference type="Proteomes" id="UP000029965"/>
    </source>
</evidence>
<evidence type="ECO:0000256" key="15">
    <source>
        <dbReference type="SAM" id="MobiDB-lite"/>
    </source>
</evidence>
<evidence type="ECO:0000256" key="11">
    <source>
        <dbReference type="ARBA" id="ARBA00059754"/>
    </source>
</evidence>
<evidence type="ECO:0000256" key="16">
    <source>
        <dbReference type="SAM" id="Phobius"/>
    </source>
</evidence>
<dbReference type="EMBL" id="AQIB01159894">
    <property type="status" value="NOT_ANNOTATED_CDS"/>
    <property type="molecule type" value="Genomic_DNA"/>
</dbReference>
<feature type="compositionally biased region" description="Polar residues" evidence="15">
    <location>
        <begin position="254"/>
        <end position="282"/>
    </location>
</feature>
<dbReference type="GO" id="GO:0038023">
    <property type="term" value="F:signaling receptor activity"/>
    <property type="evidence" value="ECO:0007669"/>
    <property type="project" value="Ensembl"/>
</dbReference>
<evidence type="ECO:0000256" key="2">
    <source>
        <dbReference type="ARBA" id="ARBA00022475"/>
    </source>
</evidence>
<evidence type="ECO:0000256" key="4">
    <source>
        <dbReference type="ARBA" id="ARBA00022729"/>
    </source>
</evidence>
<evidence type="ECO:0000256" key="6">
    <source>
        <dbReference type="ARBA" id="ARBA00023136"/>
    </source>
</evidence>
<feature type="domain" description="Ig-like" evidence="17">
    <location>
        <begin position="82"/>
        <end position="167"/>
    </location>
</feature>
<evidence type="ECO:0000256" key="9">
    <source>
        <dbReference type="ARBA" id="ARBA00023180"/>
    </source>
</evidence>
<keyword evidence="4" id="KW-0732">Signal</keyword>
<comment type="subunit">
    <text evidence="12">Interacts with CD276 and this interaction enhances T-cell activation.</text>
</comment>
<feature type="transmembrane region" description="Helical" evidence="16">
    <location>
        <begin position="328"/>
        <end position="356"/>
    </location>
</feature>
<dbReference type="InterPro" id="IPR036179">
    <property type="entry name" value="Ig-like_dom_sf"/>
</dbReference>
<dbReference type="Proteomes" id="UP000029965">
    <property type="component" value="Chromosome 17"/>
</dbReference>
<feature type="region of interest" description="Disordered" evidence="15">
    <location>
        <begin position="246"/>
        <end position="303"/>
    </location>
</feature>
<dbReference type="Pfam" id="PF07686">
    <property type="entry name" value="V-set"/>
    <property type="match status" value="1"/>
</dbReference>
<keyword evidence="8" id="KW-0675">Receptor</keyword>
<dbReference type="PROSITE" id="PS50835">
    <property type="entry name" value="IG_LIKE"/>
    <property type="match status" value="1"/>
</dbReference>
<gene>
    <name evidence="18" type="primary">TREML2</name>
</gene>
<evidence type="ECO:0000256" key="7">
    <source>
        <dbReference type="ARBA" id="ARBA00023157"/>
    </source>
</evidence>
<dbReference type="InterPro" id="IPR013106">
    <property type="entry name" value="Ig_V-set"/>
</dbReference>
<keyword evidence="6 16" id="KW-0472">Membrane</keyword>
<dbReference type="STRING" id="60711.ENSCSAP00000007443"/>
<dbReference type="InterPro" id="IPR007110">
    <property type="entry name" value="Ig-like_dom"/>
</dbReference>
<dbReference type="GeneTree" id="ENSGT00940000153835"/>
<reference evidence="18 19" key="1">
    <citation type="submission" date="2014-03" db="EMBL/GenBank/DDBJ databases">
        <authorList>
            <person name="Warren W."/>
            <person name="Wilson R.K."/>
        </authorList>
    </citation>
    <scope>NUCLEOTIDE SEQUENCE</scope>
</reference>
<dbReference type="CDD" id="cd05716">
    <property type="entry name" value="IgV_pIgR_like"/>
    <property type="match status" value="1"/>
</dbReference>
<evidence type="ECO:0000256" key="5">
    <source>
        <dbReference type="ARBA" id="ARBA00022989"/>
    </source>
</evidence>
<evidence type="ECO:0000256" key="13">
    <source>
        <dbReference type="ARBA" id="ARBA00071543"/>
    </source>
</evidence>
<evidence type="ECO:0000256" key="3">
    <source>
        <dbReference type="ARBA" id="ARBA00022692"/>
    </source>
</evidence>
<sequence length="388" mass="42334">MNPCGWLEAVGPTLPHFPKWAASLLEPQVLPWQAQVAHPVSGGPSPWISRPDTDQLDGTMAPAFLLLLLLLLLWPQGCVSGPSADSVYTKVRLLEGETLSVQCSYKGYKSRMDGKVWCKVRKKKCELGFARVWVKGPRYLLQDDAQAKVVNITMVALRLQDSGRYWCMRNTSGTLYPLMGIQLDVSPAPKTERNTPFTHLANILKSGTVTTGQAPTSGPDAPFTTGVTMFTPGLLTLPRLLASTRPASKRGCSFTATSTTSQGPRRTTGSQTVTTSPSNARDSSAGPESISTKSGHFSTRSPTTGLCLTSRSLLNRLPSIPSIRHQEVYSTVLVVVLTLLVLTLLVLMLIIVYGFWKKRYMASYSMCSDPSRGDAPRRPEPHVEVCLI</sequence>
<evidence type="ECO:0000256" key="1">
    <source>
        <dbReference type="ARBA" id="ARBA00004251"/>
    </source>
</evidence>